<sequence length="449" mass="51525">MPSAAGRREEGRRARKKAVTRSVKAGLQFPVGRIGRYLKKSRPVDLLSAAPSPSAAPTLFPTASVTPPTLFPTASVTPPTLFPTHAPQDIPLYPSSADMARKEGEGLDLVAMEEELDLYSWEPVVTLAISLLDRAISYLGEDTSWAEGRNKNRFGGFSSQMFYYLQPARGRFQDFRLRLINWPKSYCCGYEEIWKFRIAVELLEDLIEEIEHRRLEEDGRIPALFMNAKAKIAFKFATNDYFREEWDRLFQEFTTFRLEDLITDIEHLRLEESGKKISNKKFARSPDQYKQQARLFFLLERGVSRLRDQLPAVVEHVVSQDRELVDLEKEELHAELVGRDREKKQIVQWLVEQPAENSEIIFPFKKKNSEIISADHIRLFAILGVAGMGKTRLAKLACQDPVVSTTFDFVVRVQVPYDFTREPPSPAAPPFGRARRRLCESREREEGEK</sequence>
<dbReference type="GO" id="GO:0046982">
    <property type="term" value="F:protein heterodimerization activity"/>
    <property type="evidence" value="ECO:0007669"/>
    <property type="project" value="InterPro"/>
</dbReference>
<dbReference type="EnsemblPlants" id="ORUFI03G03200.1">
    <property type="protein sequence ID" value="ORUFI03G03200.1"/>
    <property type="gene ID" value="ORUFI03G03200"/>
</dbReference>
<dbReference type="AlphaFoldDB" id="A0A0E0NPK1"/>
<evidence type="ECO:0000256" key="2">
    <source>
        <dbReference type="SAM" id="MobiDB-lite"/>
    </source>
</evidence>
<name>A0A0E0NPK1_ORYRU</name>
<dbReference type="Proteomes" id="UP000008022">
    <property type="component" value="Unassembled WGS sequence"/>
</dbReference>
<organism evidence="3 4">
    <name type="scientific">Oryza rufipogon</name>
    <name type="common">Brownbeard rice</name>
    <name type="synonym">Asian wild rice</name>
    <dbReference type="NCBI Taxonomy" id="4529"/>
    <lineage>
        <taxon>Eukaryota</taxon>
        <taxon>Viridiplantae</taxon>
        <taxon>Streptophyta</taxon>
        <taxon>Embryophyta</taxon>
        <taxon>Tracheophyta</taxon>
        <taxon>Spermatophyta</taxon>
        <taxon>Magnoliopsida</taxon>
        <taxon>Liliopsida</taxon>
        <taxon>Poales</taxon>
        <taxon>Poaceae</taxon>
        <taxon>BOP clade</taxon>
        <taxon>Oryzoideae</taxon>
        <taxon>Oryzeae</taxon>
        <taxon>Oryzinae</taxon>
        <taxon>Oryza</taxon>
    </lineage>
</organism>
<accession>A0A0E0NPK1</accession>
<dbReference type="Gramene" id="ORUFI03G03200.1">
    <property type="protein sequence ID" value="ORUFI03G03200.1"/>
    <property type="gene ID" value="ORUFI03G03200"/>
</dbReference>
<reference evidence="4" key="1">
    <citation type="submission" date="2013-06" db="EMBL/GenBank/DDBJ databases">
        <authorList>
            <person name="Zhao Q."/>
        </authorList>
    </citation>
    <scope>NUCLEOTIDE SEQUENCE</scope>
    <source>
        <strain evidence="4">cv. W1943</strain>
    </source>
</reference>
<keyword evidence="4" id="KW-1185">Reference proteome</keyword>
<dbReference type="Gene3D" id="1.10.20.10">
    <property type="entry name" value="Histone, subunit A"/>
    <property type="match status" value="1"/>
</dbReference>
<protein>
    <recommendedName>
        <fullName evidence="5">NB-ARC domain-containing protein</fullName>
    </recommendedName>
</protein>
<feature type="region of interest" description="Disordered" evidence="2">
    <location>
        <begin position="421"/>
        <end position="449"/>
    </location>
</feature>
<dbReference type="PROSITE" id="PS00046">
    <property type="entry name" value="HISTONE_H2A"/>
    <property type="match status" value="1"/>
</dbReference>
<dbReference type="InterPro" id="IPR027417">
    <property type="entry name" value="P-loop_NTPase"/>
</dbReference>
<evidence type="ECO:0008006" key="5">
    <source>
        <dbReference type="Google" id="ProtNLM"/>
    </source>
</evidence>
<evidence type="ECO:0000256" key="1">
    <source>
        <dbReference type="ARBA" id="ARBA00010691"/>
    </source>
</evidence>
<dbReference type="OMA" id="ARSPDQY"/>
<evidence type="ECO:0000313" key="3">
    <source>
        <dbReference type="EnsemblPlants" id="ORUFI03G03200.1"/>
    </source>
</evidence>
<dbReference type="STRING" id="4529.A0A0E0NPK1"/>
<reference evidence="3" key="2">
    <citation type="submission" date="2015-06" db="UniProtKB">
        <authorList>
            <consortium name="EnsemblPlants"/>
        </authorList>
    </citation>
    <scope>IDENTIFICATION</scope>
</reference>
<dbReference type="Gene3D" id="3.40.50.300">
    <property type="entry name" value="P-loop containing nucleotide triphosphate hydrolases"/>
    <property type="match status" value="1"/>
</dbReference>
<dbReference type="InterPro" id="IPR009072">
    <property type="entry name" value="Histone-fold"/>
</dbReference>
<evidence type="ECO:0000313" key="4">
    <source>
        <dbReference type="Proteomes" id="UP000008022"/>
    </source>
</evidence>
<feature type="compositionally biased region" description="Basic and acidic residues" evidence="2">
    <location>
        <begin position="437"/>
        <end position="449"/>
    </location>
</feature>
<comment type="similarity">
    <text evidence="1">Belongs to the histone H2A family.</text>
</comment>
<feature type="region of interest" description="Disordered" evidence="2">
    <location>
        <begin position="1"/>
        <end position="21"/>
    </location>
</feature>
<dbReference type="HOGENOM" id="CLU_062368_0_0_1"/>
<feature type="compositionally biased region" description="Basic and acidic residues" evidence="2">
    <location>
        <begin position="1"/>
        <end position="12"/>
    </location>
</feature>
<dbReference type="InterPro" id="IPR032458">
    <property type="entry name" value="Histone_H2A_CS"/>
</dbReference>
<proteinExistence type="inferred from homology"/>
<dbReference type="SUPFAM" id="SSF47113">
    <property type="entry name" value="Histone-fold"/>
    <property type="match status" value="1"/>
</dbReference>
<dbReference type="SUPFAM" id="SSF52540">
    <property type="entry name" value="P-loop containing nucleoside triphosphate hydrolases"/>
    <property type="match status" value="1"/>
</dbReference>